<dbReference type="PRINTS" id="PR00050">
    <property type="entry name" value="COLDSHOCK"/>
</dbReference>
<feature type="domain" description="CSD" evidence="4">
    <location>
        <begin position="1"/>
        <end position="68"/>
    </location>
</feature>
<dbReference type="SUPFAM" id="SSF50249">
    <property type="entry name" value="Nucleic acid-binding proteins"/>
    <property type="match status" value="2"/>
</dbReference>
<reference evidence="5 6" key="1">
    <citation type="submission" date="2016-10" db="EMBL/GenBank/DDBJ databases">
        <authorList>
            <person name="de Groot N.N."/>
        </authorList>
    </citation>
    <scope>NUCLEOTIDE SEQUENCE [LARGE SCALE GENOMIC DNA]</scope>
    <source>
        <strain evidence="5 6">ATCC 700224</strain>
    </source>
</reference>
<dbReference type="InterPro" id="IPR035938">
    <property type="entry name" value="Hemerythrin-like_sf"/>
</dbReference>
<organism evidence="5 6">
    <name type="scientific">Rhodospira trueperi</name>
    <dbReference type="NCBI Taxonomy" id="69960"/>
    <lineage>
        <taxon>Bacteria</taxon>
        <taxon>Pseudomonadati</taxon>
        <taxon>Pseudomonadota</taxon>
        <taxon>Alphaproteobacteria</taxon>
        <taxon>Rhodospirillales</taxon>
        <taxon>Rhodospirillaceae</taxon>
        <taxon>Rhodospira</taxon>
    </lineage>
</organism>
<dbReference type="AlphaFoldDB" id="A0A1G7DDV4"/>
<dbReference type="Gene3D" id="2.40.50.140">
    <property type="entry name" value="Nucleic acid-binding proteins"/>
    <property type="match status" value="2"/>
</dbReference>
<evidence type="ECO:0000313" key="5">
    <source>
        <dbReference type="EMBL" id="SDE49774.1"/>
    </source>
</evidence>
<gene>
    <name evidence="5" type="ORF">SAMN05421720_107148</name>
</gene>
<dbReference type="InterPro" id="IPR011129">
    <property type="entry name" value="CSD"/>
</dbReference>
<comment type="similarity">
    <text evidence="1">Belongs to the hemerythrin family.</text>
</comment>
<dbReference type="CDD" id="cd04458">
    <property type="entry name" value="CSP_CDS"/>
    <property type="match status" value="2"/>
</dbReference>
<proteinExistence type="inferred from homology"/>
<evidence type="ECO:0000313" key="6">
    <source>
        <dbReference type="Proteomes" id="UP000199412"/>
    </source>
</evidence>
<evidence type="ECO:0000256" key="2">
    <source>
        <dbReference type="ARBA" id="ARBA00022723"/>
    </source>
</evidence>
<dbReference type="RefSeq" id="WP_176793615.1">
    <property type="nucleotide sequence ID" value="NZ_FNAP01000007.1"/>
</dbReference>
<dbReference type="EMBL" id="FNAP01000007">
    <property type="protein sequence ID" value="SDE49774.1"/>
    <property type="molecule type" value="Genomic_DNA"/>
</dbReference>
<dbReference type="GO" id="GO:0003676">
    <property type="term" value="F:nucleic acid binding"/>
    <property type="evidence" value="ECO:0007669"/>
    <property type="project" value="InterPro"/>
</dbReference>
<keyword evidence="3" id="KW-0408">Iron</keyword>
<dbReference type="SMART" id="SM00357">
    <property type="entry name" value="CSP"/>
    <property type="match status" value="2"/>
</dbReference>
<keyword evidence="2" id="KW-0479">Metal-binding</keyword>
<accession>A0A1G7DDV4</accession>
<evidence type="ECO:0000259" key="4">
    <source>
        <dbReference type="PROSITE" id="PS51857"/>
    </source>
</evidence>
<dbReference type="InterPro" id="IPR050181">
    <property type="entry name" value="Cold_shock_domain"/>
</dbReference>
<dbReference type="PANTHER" id="PTHR11544">
    <property type="entry name" value="COLD SHOCK DOMAIN CONTAINING PROTEINS"/>
    <property type="match status" value="1"/>
</dbReference>
<dbReference type="STRING" id="69960.SAMN05421720_107148"/>
<dbReference type="Pfam" id="PF00313">
    <property type="entry name" value="CSD"/>
    <property type="match status" value="2"/>
</dbReference>
<evidence type="ECO:0000256" key="3">
    <source>
        <dbReference type="ARBA" id="ARBA00023004"/>
    </source>
</evidence>
<dbReference type="SUPFAM" id="SSF47188">
    <property type="entry name" value="Hemerythrin-like"/>
    <property type="match status" value="1"/>
</dbReference>
<dbReference type="GO" id="GO:0046872">
    <property type="term" value="F:metal ion binding"/>
    <property type="evidence" value="ECO:0007669"/>
    <property type="project" value="UniProtKB-KW"/>
</dbReference>
<dbReference type="Gene3D" id="1.20.120.50">
    <property type="entry name" value="Hemerythrin-like"/>
    <property type="match status" value="1"/>
</dbReference>
<feature type="domain" description="CSD" evidence="4">
    <location>
        <begin position="85"/>
        <end position="150"/>
    </location>
</feature>
<dbReference type="PROSITE" id="PS51857">
    <property type="entry name" value="CSD_2"/>
    <property type="match status" value="2"/>
</dbReference>
<dbReference type="InterPro" id="IPR012340">
    <property type="entry name" value="NA-bd_OB-fold"/>
</dbReference>
<dbReference type="GO" id="GO:0005829">
    <property type="term" value="C:cytosol"/>
    <property type="evidence" value="ECO:0007669"/>
    <property type="project" value="UniProtKB-ARBA"/>
</dbReference>
<keyword evidence="6" id="KW-1185">Reference proteome</keyword>
<protein>
    <submittedName>
        <fullName evidence="5">Hemerythrin-like metal-binding domain protein</fullName>
    </submittedName>
</protein>
<dbReference type="InterPro" id="IPR002059">
    <property type="entry name" value="CSP_DNA-bd"/>
</dbReference>
<name>A0A1G7DDV4_9PROT</name>
<evidence type="ECO:0000256" key="1">
    <source>
        <dbReference type="ARBA" id="ARBA00010587"/>
    </source>
</evidence>
<dbReference type="Proteomes" id="UP000199412">
    <property type="component" value="Unassembled WGS sequence"/>
</dbReference>
<sequence length="293" mass="32630">MTQVSVKWYNPKKGFGFVRPDEGEPDAFLHVSAVEARGLDRLPEGTRLDCTLIEGPKGWEVQSIDAVLAVPEPARPPERVTLEDGVSGVVKFFNAYKGFGFVTRDSDQADVFVHVRTLEQCGLFDLTEGQVVSMSVSEGPKGLQADNIVVVAEPARPSGPLLRWREAFDTGHEETDREHRDLVTMANALHDRWAANANRDEVARLLDRLVAGAVCHLDQEDMRAGRGAGEPLQAGRWHWMKDMLDFRRRHLSEARPVRFTEDMAEFLRAWVTAHILAEVGTQPRVVEAAAAQA</sequence>